<dbReference type="Gene3D" id="3.20.20.70">
    <property type="entry name" value="Aldolase class I"/>
    <property type="match status" value="1"/>
</dbReference>
<dbReference type="PANTHER" id="PTHR32502">
    <property type="entry name" value="N-ACETYLGALACTOSAMINE PERMEASE II COMPONENT-RELATED"/>
    <property type="match status" value="1"/>
</dbReference>
<dbReference type="InterPro" id="IPR012062">
    <property type="entry name" value="GatZ/KbaZ-like"/>
</dbReference>
<dbReference type="RefSeq" id="WP_078708628.1">
    <property type="nucleotide sequence ID" value="NZ_FUXL01000007.1"/>
</dbReference>
<dbReference type="GO" id="GO:0009401">
    <property type="term" value="P:phosphoenolpyruvate-dependent sugar phosphotransferase system"/>
    <property type="evidence" value="ECO:0007669"/>
    <property type="project" value="TreeGrafter"/>
</dbReference>
<gene>
    <name evidence="2" type="ORF">SAMN05428963_107127</name>
</gene>
<dbReference type="AlphaFoldDB" id="A0A1T4RPE8"/>
<dbReference type="PIRSF" id="PIRSF009264">
    <property type="entry name" value="TagBP_ald_AgaZ"/>
    <property type="match status" value="1"/>
</dbReference>
<dbReference type="InterPro" id="IPR013785">
    <property type="entry name" value="Aldolase_TIM"/>
</dbReference>
<dbReference type="GO" id="GO:0005886">
    <property type="term" value="C:plasma membrane"/>
    <property type="evidence" value="ECO:0007669"/>
    <property type="project" value="TreeGrafter"/>
</dbReference>
<dbReference type="Pfam" id="PF08013">
    <property type="entry name" value="GatZ_KbaZ-like"/>
    <property type="match status" value="1"/>
</dbReference>
<dbReference type="Gene3D" id="1.10.400.20">
    <property type="entry name" value="putative tagatose 6-phosphate kinase domain like"/>
    <property type="match status" value="1"/>
</dbReference>
<dbReference type="PANTHER" id="PTHR32502:SF2">
    <property type="entry name" value="D-TAGATOSE-1,6-BISPHOSPHATE ALDOLASE SUBUNIT KBAZ"/>
    <property type="match status" value="1"/>
</dbReference>
<accession>A0A1T4RPE8</accession>
<dbReference type="NCBIfam" id="TIGR02810">
    <property type="entry name" value="agaZ_gatZ"/>
    <property type="match status" value="1"/>
</dbReference>
<dbReference type="GO" id="GO:0005975">
    <property type="term" value="P:carbohydrate metabolic process"/>
    <property type="evidence" value="ECO:0007669"/>
    <property type="project" value="InterPro"/>
</dbReference>
<evidence type="ECO:0000256" key="1">
    <source>
        <dbReference type="ARBA" id="ARBA00005007"/>
    </source>
</evidence>
<reference evidence="2 3" key="1">
    <citation type="submission" date="2017-02" db="EMBL/GenBank/DDBJ databases">
        <authorList>
            <person name="Peterson S.W."/>
        </authorList>
    </citation>
    <scope>NUCLEOTIDE SEQUENCE [LARGE SCALE GENOMIC DNA]</scope>
    <source>
        <strain evidence="2 3">USBA 369</strain>
    </source>
</reference>
<dbReference type="Proteomes" id="UP000190135">
    <property type="component" value="Unassembled WGS sequence"/>
</dbReference>
<keyword evidence="3" id="KW-1185">Reference proteome</keyword>
<dbReference type="STRING" id="1365950.SAMN05428963_107127"/>
<organism evidence="2 3">
    <name type="scientific">Consotaella salsifontis</name>
    <dbReference type="NCBI Taxonomy" id="1365950"/>
    <lineage>
        <taxon>Bacteria</taxon>
        <taxon>Pseudomonadati</taxon>
        <taxon>Pseudomonadota</taxon>
        <taxon>Alphaproteobacteria</taxon>
        <taxon>Hyphomicrobiales</taxon>
        <taxon>Aurantimonadaceae</taxon>
        <taxon>Consotaella</taxon>
    </lineage>
</organism>
<dbReference type="SUPFAM" id="SSF51569">
    <property type="entry name" value="Aldolase"/>
    <property type="match status" value="1"/>
</dbReference>
<sequence>MTIFDLADLPQKSRDTSLGITSICSAHPVVLRAALTEAAGREGPLLIEATCNQVNQEGGYTGMTPAAFRDFVLDLAAKAAFDTSRMILGGDHLGPNPWKHLPAEEAMGRAEAMVAAFVEAGFTKIHLDTSMGCAGEPVAVPDEITAGRAARLAKVAEATAERQGSRLHYIVGTEVPPPGGATHSLSSLKPTSPEAALETVEVHRKAFAAAGLEAAFERAIGLVVQPGVEFGGEEVHAYDPAAARALSSALGQLPGFVFEAHSTDYQPVSALSALVDDGFAILKVGPGLTFAMREALYGLDAISAILDKVPADETLRATMERVMVDDPRYWKGHYHCEEAELLRQRHYSYSDRIRYYWPRPEVQHAVDALLARLGNRPIPETLISQHLAWLYPDVAARRFPARPAELIEQSVCRVIRSYSQATLG</sequence>
<dbReference type="InterPro" id="IPR050303">
    <property type="entry name" value="GatZ_KbaZ_carbometab"/>
</dbReference>
<protein>
    <submittedName>
        <fullName evidence="2">Tagatose-bisphosphate aldolase noncatalytic subunit</fullName>
    </submittedName>
</protein>
<name>A0A1T4RPE8_9HYPH</name>
<dbReference type="EMBL" id="FUXL01000007">
    <property type="protein sequence ID" value="SKA17628.1"/>
    <property type="molecule type" value="Genomic_DNA"/>
</dbReference>
<comment type="pathway">
    <text evidence="1">Carbohydrate metabolism.</text>
</comment>
<evidence type="ECO:0000313" key="3">
    <source>
        <dbReference type="Proteomes" id="UP000190135"/>
    </source>
</evidence>
<evidence type="ECO:0000313" key="2">
    <source>
        <dbReference type="EMBL" id="SKA17628.1"/>
    </source>
</evidence>
<proteinExistence type="predicted"/>
<dbReference type="OrthoDB" id="1672942at2"/>